<gene>
    <name evidence="2" type="ORF">HZS81_13970</name>
</gene>
<dbReference type="SUPFAM" id="SSF52402">
    <property type="entry name" value="Adenine nucleotide alpha hydrolases-like"/>
    <property type="match status" value="1"/>
</dbReference>
<feature type="domain" description="Phosphoadenosine phosphosulphate reductase" evidence="1">
    <location>
        <begin position="46"/>
        <end position="231"/>
    </location>
</feature>
<dbReference type="Pfam" id="PF01507">
    <property type="entry name" value="PAPS_reduct"/>
    <property type="match status" value="1"/>
</dbReference>
<sequence>MNLAINLDTETAAPTTFEPTAAPLPQRARQAIDLLKAIVTEQPTSLLIAYSGGKDSTVVTSLALAALAELAQEGKLSADIEHMAVTSNTGIENPVIERHVGSHLRAMRTFCAEHAIPLKAQWALPSLAESWQVSVLGGRRQMAWPSEGQSQYCSVDWKIKPIDTLKRQHAKSLPKGVRQVTLLGSRFEESARRAANMADQGAGSGVVDHQGRLLAYPIADWTTSDVWDYILFAQPFGQGGPFPSYATSLADVLEVYNSANGECSIVGDSGKRTPCGARTGCWACPYAGKSDESLTNMAKDNPEMAPLLALRQYIVSLRHDVGARNFIGTDIKDGGDINISAAGYSGRVLLDLLRACLTLDAEEMERSDNPAFQIITPQELVAIEWNWAIRGIQVRPWEATRAWVEVHHQGKRFPIPSASTAAPAQAGGQSLHPLEGETLGSVTTPLMAHAGVTVATGSRLEVDPEGAMEMLSIEGDMLAADTEKAPESVANSLLMRGVVSIPASRRGELDRRLTAVARLREEGVMQWAFHGGRPELASNEFQLAMVG</sequence>
<evidence type="ECO:0000313" key="3">
    <source>
        <dbReference type="Proteomes" id="UP000586119"/>
    </source>
</evidence>
<dbReference type="RefSeq" id="WP_179931177.1">
    <property type="nucleotide sequence ID" value="NZ_JACCDF010000013.1"/>
</dbReference>
<keyword evidence="3" id="KW-1185">Reference proteome</keyword>
<name>A0A7Z0LMV1_9GAMM</name>
<reference evidence="2 3" key="1">
    <citation type="journal article" date="2015" name="Int. J. Syst. Evol. Microbiol.">
        <title>Halomonas salicampi sp. nov., a halotolerant and alkalitolerant bacterium isolated from a saltern soil.</title>
        <authorList>
            <person name="Lee J.C."/>
            <person name="Kim Y.S."/>
            <person name="Yun B.S."/>
            <person name="Whang K.S."/>
        </authorList>
    </citation>
    <scope>NUCLEOTIDE SEQUENCE [LARGE SCALE GENOMIC DNA]</scope>
    <source>
        <strain evidence="2 3">BH103</strain>
    </source>
</reference>
<dbReference type="InterPro" id="IPR014729">
    <property type="entry name" value="Rossmann-like_a/b/a_fold"/>
</dbReference>
<evidence type="ECO:0000259" key="1">
    <source>
        <dbReference type="Pfam" id="PF01507"/>
    </source>
</evidence>
<dbReference type="EMBL" id="JACCDF010000013">
    <property type="protein sequence ID" value="NYS61861.1"/>
    <property type="molecule type" value="Genomic_DNA"/>
</dbReference>
<accession>A0A7Z0LMV1</accession>
<dbReference type="AlphaFoldDB" id="A0A7Z0LMV1"/>
<dbReference type="GO" id="GO:0003824">
    <property type="term" value="F:catalytic activity"/>
    <property type="evidence" value="ECO:0007669"/>
    <property type="project" value="InterPro"/>
</dbReference>
<dbReference type="Proteomes" id="UP000586119">
    <property type="component" value="Unassembled WGS sequence"/>
</dbReference>
<dbReference type="PANTHER" id="PTHR43196:SF2">
    <property type="entry name" value="PHOSPHOADENOSINE PHOSPHOSULFATE REDUCTASE"/>
    <property type="match status" value="1"/>
</dbReference>
<dbReference type="InterPro" id="IPR050128">
    <property type="entry name" value="Sulfate_adenylyltrnsfr_sub2"/>
</dbReference>
<dbReference type="PANTHER" id="PTHR43196">
    <property type="entry name" value="SULFATE ADENYLYLTRANSFERASE SUBUNIT 2"/>
    <property type="match status" value="1"/>
</dbReference>
<evidence type="ECO:0000313" key="2">
    <source>
        <dbReference type="EMBL" id="NYS61861.1"/>
    </source>
</evidence>
<comment type="caution">
    <text evidence="2">The sequence shown here is derived from an EMBL/GenBank/DDBJ whole genome shotgun (WGS) entry which is preliminary data.</text>
</comment>
<protein>
    <submittedName>
        <fullName evidence="2">Phosphoadenosine phosphosulfate reductase family protein</fullName>
    </submittedName>
</protein>
<dbReference type="Gene3D" id="3.40.50.620">
    <property type="entry name" value="HUPs"/>
    <property type="match status" value="1"/>
</dbReference>
<organism evidence="2 3">
    <name type="scientific">Vreelandella salicampi</name>
    <dbReference type="NCBI Taxonomy" id="1449798"/>
    <lineage>
        <taxon>Bacteria</taxon>
        <taxon>Pseudomonadati</taxon>
        <taxon>Pseudomonadota</taxon>
        <taxon>Gammaproteobacteria</taxon>
        <taxon>Oceanospirillales</taxon>
        <taxon>Halomonadaceae</taxon>
        <taxon>Vreelandella</taxon>
    </lineage>
</organism>
<proteinExistence type="predicted"/>
<dbReference type="InterPro" id="IPR002500">
    <property type="entry name" value="PAPS_reduct_dom"/>
</dbReference>